<evidence type="ECO:0000256" key="2">
    <source>
        <dbReference type="SAM" id="SignalP"/>
    </source>
</evidence>
<dbReference type="NCBIfam" id="TIGR01730">
    <property type="entry name" value="RND_mfp"/>
    <property type="match status" value="1"/>
</dbReference>
<feature type="chain" id="PRO_5047135973" evidence="2">
    <location>
        <begin position="31"/>
        <end position="368"/>
    </location>
</feature>
<evidence type="ECO:0000259" key="4">
    <source>
        <dbReference type="Pfam" id="PF25973"/>
    </source>
</evidence>
<feature type="signal peptide" evidence="2">
    <location>
        <begin position="1"/>
        <end position="30"/>
    </location>
</feature>
<dbReference type="Gene3D" id="2.40.50.100">
    <property type="match status" value="1"/>
</dbReference>
<dbReference type="RefSeq" id="WP_256121046.1">
    <property type="nucleotide sequence ID" value="NZ_WHSB02000020.1"/>
</dbReference>
<sequence>MLRSPIVSGPRSLVLSGGMLLAMLAFSVTAGPALADSAARPVHVAPVKFQEREQTITITGEVVARVETDLSFRVGGRITGWFVDVGAAVKEGQVLARLDPEEQRADVEAAEAGVRAADAQLKLARTNFDRQKSLLNDGISTQRDFDDAETALRTAESAREASIAQRDTAKEVLSYTELRAPADGIVTGRLAESGQVAQAAQTMFTIADNGPRDAVFEVYESLFFSQPSEDGVVITLLSDDRVRTEGKVREVSPTIDAETGTVRVKIAMAETPPEMTLGASVVGVGSLAPRRVAVVPWQALSGTDGKPALWIVDKTNNTVDLRPVEVLSFETGAALISGGIEEGETYVSDGTKLLRPGQTITATEGAAP</sequence>
<comment type="similarity">
    <text evidence="1">Belongs to the membrane fusion protein (MFP) (TC 8.A.1) family.</text>
</comment>
<organism evidence="5 6">
    <name type="scientific">Shinella lacus</name>
    <dbReference type="NCBI Taxonomy" id="2654216"/>
    <lineage>
        <taxon>Bacteria</taxon>
        <taxon>Pseudomonadati</taxon>
        <taxon>Pseudomonadota</taxon>
        <taxon>Alphaproteobacteria</taxon>
        <taxon>Hyphomicrobiales</taxon>
        <taxon>Rhizobiaceae</taxon>
        <taxon>Shinella</taxon>
    </lineage>
</organism>
<dbReference type="Gene3D" id="2.40.420.20">
    <property type="match status" value="1"/>
</dbReference>
<dbReference type="Gene3D" id="1.10.287.470">
    <property type="entry name" value="Helix hairpin bin"/>
    <property type="match status" value="1"/>
</dbReference>
<evidence type="ECO:0000313" key="6">
    <source>
        <dbReference type="Proteomes" id="UP000996601"/>
    </source>
</evidence>
<dbReference type="Proteomes" id="UP000996601">
    <property type="component" value="Unassembled WGS sequence"/>
</dbReference>
<proteinExistence type="inferred from homology"/>
<evidence type="ECO:0000313" key="5">
    <source>
        <dbReference type="EMBL" id="MCQ4634448.1"/>
    </source>
</evidence>
<dbReference type="SUPFAM" id="SSF111369">
    <property type="entry name" value="HlyD-like secretion proteins"/>
    <property type="match status" value="1"/>
</dbReference>
<evidence type="ECO:0000256" key="1">
    <source>
        <dbReference type="ARBA" id="ARBA00009477"/>
    </source>
</evidence>
<dbReference type="Gene3D" id="2.40.30.170">
    <property type="match status" value="1"/>
</dbReference>
<evidence type="ECO:0000259" key="3">
    <source>
        <dbReference type="Pfam" id="PF25893"/>
    </source>
</evidence>
<comment type="caution">
    <text evidence="5">The sequence shown here is derived from an EMBL/GenBank/DDBJ whole genome shotgun (WGS) entry which is preliminary data.</text>
</comment>
<feature type="domain" description="CzcB-like alpha-helical hairpin" evidence="3">
    <location>
        <begin position="112"/>
        <end position="160"/>
    </location>
</feature>
<keyword evidence="2" id="KW-0732">Signal</keyword>
<dbReference type="Pfam" id="PF25893">
    <property type="entry name" value="HH_CzcB"/>
    <property type="match status" value="1"/>
</dbReference>
<protein>
    <submittedName>
        <fullName evidence="5">Efflux RND transporter periplasmic adaptor subunit</fullName>
    </submittedName>
</protein>
<dbReference type="InterPro" id="IPR058648">
    <property type="entry name" value="HH_CzcB-like"/>
</dbReference>
<dbReference type="PANTHER" id="PTHR30469:SF38">
    <property type="entry name" value="HLYD FAMILY SECRETION PROTEIN"/>
    <property type="match status" value="1"/>
</dbReference>
<name>A0ABT1RGY7_9HYPH</name>
<dbReference type="PANTHER" id="PTHR30469">
    <property type="entry name" value="MULTIDRUG RESISTANCE PROTEIN MDTA"/>
    <property type="match status" value="1"/>
</dbReference>
<reference evidence="5" key="1">
    <citation type="submission" date="2021-07" db="EMBL/GenBank/DDBJ databases">
        <title>Shinella sp. nov., a novel member of the genus Shinella from water.</title>
        <authorList>
            <person name="Deng Y."/>
        </authorList>
    </citation>
    <scope>NUCLEOTIDE SEQUENCE</scope>
    <source>
        <strain evidence="5">CPCC 100929</strain>
    </source>
</reference>
<dbReference type="InterPro" id="IPR006143">
    <property type="entry name" value="RND_pump_MFP"/>
</dbReference>
<dbReference type="Pfam" id="PF25973">
    <property type="entry name" value="BSH_CzcB"/>
    <property type="match status" value="1"/>
</dbReference>
<dbReference type="InterPro" id="IPR058647">
    <property type="entry name" value="BSH_CzcB-like"/>
</dbReference>
<feature type="domain" description="CzcB-like barrel-sandwich hybrid" evidence="4">
    <location>
        <begin position="71"/>
        <end position="208"/>
    </location>
</feature>
<gene>
    <name evidence="5" type="ORF">GB927_030735</name>
</gene>
<keyword evidence="6" id="KW-1185">Reference proteome</keyword>
<dbReference type="EMBL" id="WHSB02000020">
    <property type="protein sequence ID" value="MCQ4634448.1"/>
    <property type="molecule type" value="Genomic_DNA"/>
</dbReference>
<accession>A0ABT1RGY7</accession>